<proteinExistence type="predicted"/>
<dbReference type="Proteomes" id="UP000824469">
    <property type="component" value="Unassembled WGS sequence"/>
</dbReference>
<keyword evidence="3" id="KW-1185">Reference proteome</keyword>
<evidence type="ECO:0000313" key="3">
    <source>
        <dbReference type="Proteomes" id="UP000824469"/>
    </source>
</evidence>
<reference evidence="2 3" key="1">
    <citation type="journal article" date="2021" name="Nat. Plants">
        <title>The Taxus genome provides insights into paclitaxel biosynthesis.</title>
        <authorList>
            <person name="Xiong X."/>
            <person name="Gou J."/>
            <person name="Liao Q."/>
            <person name="Li Y."/>
            <person name="Zhou Q."/>
            <person name="Bi G."/>
            <person name="Li C."/>
            <person name="Du R."/>
            <person name="Wang X."/>
            <person name="Sun T."/>
            <person name="Guo L."/>
            <person name="Liang H."/>
            <person name="Lu P."/>
            <person name="Wu Y."/>
            <person name="Zhang Z."/>
            <person name="Ro D.K."/>
            <person name="Shang Y."/>
            <person name="Huang S."/>
            <person name="Yan J."/>
        </authorList>
    </citation>
    <scope>NUCLEOTIDE SEQUENCE [LARGE SCALE GENOMIC DNA]</scope>
    <source>
        <strain evidence="2">Ta-2019</strain>
    </source>
</reference>
<feature type="compositionally biased region" description="Basic and acidic residues" evidence="1">
    <location>
        <begin position="45"/>
        <end position="54"/>
    </location>
</feature>
<name>A0AA38LL69_TAXCH</name>
<evidence type="ECO:0000313" key="2">
    <source>
        <dbReference type="EMBL" id="KAH9325237.1"/>
    </source>
</evidence>
<sequence>GSIGRRIQPEPGARDICGAQRPQGRASGARMAASRPSRPAKARGNRLETTHIAT</sequence>
<evidence type="ECO:0000256" key="1">
    <source>
        <dbReference type="SAM" id="MobiDB-lite"/>
    </source>
</evidence>
<dbReference type="EMBL" id="JAHRHJ020000002">
    <property type="protein sequence ID" value="KAH9325237.1"/>
    <property type="molecule type" value="Genomic_DNA"/>
</dbReference>
<comment type="caution">
    <text evidence="2">The sequence shown here is derived from an EMBL/GenBank/DDBJ whole genome shotgun (WGS) entry which is preliminary data.</text>
</comment>
<feature type="non-terminal residue" evidence="2">
    <location>
        <position position="1"/>
    </location>
</feature>
<organism evidence="2 3">
    <name type="scientific">Taxus chinensis</name>
    <name type="common">Chinese yew</name>
    <name type="synonym">Taxus wallichiana var. chinensis</name>
    <dbReference type="NCBI Taxonomy" id="29808"/>
    <lineage>
        <taxon>Eukaryota</taxon>
        <taxon>Viridiplantae</taxon>
        <taxon>Streptophyta</taxon>
        <taxon>Embryophyta</taxon>
        <taxon>Tracheophyta</taxon>
        <taxon>Spermatophyta</taxon>
        <taxon>Pinopsida</taxon>
        <taxon>Pinidae</taxon>
        <taxon>Conifers II</taxon>
        <taxon>Cupressales</taxon>
        <taxon>Taxaceae</taxon>
        <taxon>Taxus</taxon>
    </lineage>
</organism>
<feature type="compositionally biased region" description="Low complexity" evidence="1">
    <location>
        <begin position="24"/>
        <end position="37"/>
    </location>
</feature>
<accession>A0AA38LL69</accession>
<protein>
    <submittedName>
        <fullName evidence="2">Uncharacterized protein</fullName>
    </submittedName>
</protein>
<feature type="region of interest" description="Disordered" evidence="1">
    <location>
        <begin position="1"/>
        <end position="54"/>
    </location>
</feature>
<gene>
    <name evidence="2" type="ORF">KI387_005415</name>
</gene>
<dbReference type="AlphaFoldDB" id="A0AA38LL69"/>